<comment type="caution">
    <text evidence="5">The sequence shown here is derived from an EMBL/GenBank/DDBJ whole genome shotgun (WGS) entry which is preliminary data.</text>
</comment>
<dbReference type="AlphaFoldDB" id="A0AAP2DHM4"/>
<dbReference type="InterPro" id="IPR050595">
    <property type="entry name" value="Bact_response_regulator"/>
</dbReference>
<evidence type="ECO:0000259" key="4">
    <source>
        <dbReference type="PROSITE" id="PS50110"/>
    </source>
</evidence>
<evidence type="ECO:0000256" key="1">
    <source>
        <dbReference type="ARBA" id="ARBA00022553"/>
    </source>
</evidence>
<evidence type="ECO:0000256" key="2">
    <source>
        <dbReference type="ARBA" id="ARBA00023012"/>
    </source>
</evidence>
<dbReference type="SUPFAM" id="SSF52172">
    <property type="entry name" value="CheY-like"/>
    <property type="match status" value="1"/>
</dbReference>
<accession>A0AAP2DHM4</accession>
<dbReference type="Proteomes" id="UP001319200">
    <property type="component" value="Unassembled WGS sequence"/>
</dbReference>
<dbReference type="GO" id="GO:0000160">
    <property type="term" value="P:phosphorelay signal transduction system"/>
    <property type="evidence" value="ECO:0007669"/>
    <property type="project" value="UniProtKB-KW"/>
</dbReference>
<feature type="modified residue" description="4-aspartylphosphate" evidence="3">
    <location>
        <position position="61"/>
    </location>
</feature>
<dbReference type="PANTHER" id="PTHR44591">
    <property type="entry name" value="STRESS RESPONSE REGULATOR PROTEIN 1"/>
    <property type="match status" value="1"/>
</dbReference>
<dbReference type="Pfam" id="PF00072">
    <property type="entry name" value="Response_reg"/>
    <property type="match status" value="1"/>
</dbReference>
<keyword evidence="1 3" id="KW-0597">Phosphoprotein</keyword>
<dbReference type="InterPro" id="IPR011006">
    <property type="entry name" value="CheY-like_superfamily"/>
</dbReference>
<sequence>MRMSNGDSPHVMIAEDDDDDYYIFSVALEELSITVVLTRARNGDILVRLLEDKVPDILFLDLMLPGKDGRQCLREIRANNKYDALPVIMYSSLKSIDEIEFCYREGANLYVIKPTAYTDLKDILQRILHIDWKKLLYYPPLSQFVING</sequence>
<name>A0AAP2DHM4_9BACT</name>
<evidence type="ECO:0000313" key="5">
    <source>
        <dbReference type="EMBL" id="MBT1696446.1"/>
    </source>
</evidence>
<dbReference type="RefSeq" id="WP_254161727.1">
    <property type="nucleotide sequence ID" value="NZ_JAHESF010000004.1"/>
</dbReference>
<organism evidence="5 6">
    <name type="scientific">Chryseosolibacter histidini</name>
    <dbReference type="NCBI Taxonomy" id="2782349"/>
    <lineage>
        <taxon>Bacteria</taxon>
        <taxon>Pseudomonadati</taxon>
        <taxon>Bacteroidota</taxon>
        <taxon>Cytophagia</taxon>
        <taxon>Cytophagales</taxon>
        <taxon>Chryseotaleaceae</taxon>
        <taxon>Chryseosolibacter</taxon>
    </lineage>
</organism>
<proteinExistence type="predicted"/>
<dbReference type="Gene3D" id="3.40.50.2300">
    <property type="match status" value="1"/>
</dbReference>
<dbReference type="EMBL" id="JAHESF010000004">
    <property type="protein sequence ID" value="MBT1696446.1"/>
    <property type="molecule type" value="Genomic_DNA"/>
</dbReference>
<evidence type="ECO:0000256" key="3">
    <source>
        <dbReference type="PROSITE-ProRule" id="PRU00169"/>
    </source>
</evidence>
<gene>
    <name evidence="5" type="ORF">KK083_06145</name>
</gene>
<keyword evidence="2" id="KW-0902">Two-component regulatory system</keyword>
<dbReference type="SMART" id="SM00448">
    <property type="entry name" value="REC"/>
    <property type="match status" value="1"/>
</dbReference>
<protein>
    <submittedName>
        <fullName evidence="5">Response regulator</fullName>
    </submittedName>
</protein>
<dbReference type="PROSITE" id="PS50110">
    <property type="entry name" value="RESPONSE_REGULATORY"/>
    <property type="match status" value="1"/>
</dbReference>
<feature type="domain" description="Response regulatory" evidence="4">
    <location>
        <begin position="10"/>
        <end position="128"/>
    </location>
</feature>
<dbReference type="PANTHER" id="PTHR44591:SF14">
    <property type="entry name" value="PROTEIN PILG"/>
    <property type="match status" value="1"/>
</dbReference>
<keyword evidence="6" id="KW-1185">Reference proteome</keyword>
<dbReference type="InterPro" id="IPR001789">
    <property type="entry name" value="Sig_transdc_resp-reg_receiver"/>
</dbReference>
<evidence type="ECO:0000313" key="6">
    <source>
        <dbReference type="Proteomes" id="UP001319200"/>
    </source>
</evidence>
<reference evidence="5 6" key="1">
    <citation type="submission" date="2021-05" db="EMBL/GenBank/DDBJ databases">
        <title>A Polyphasic approach of four new species of the genus Ohtaekwangia: Ohtaekwangia histidinii sp. nov., Ohtaekwangia cretensis sp. nov., Ohtaekwangia indiensis sp. nov., Ohtaekwangia reichenbachii sp. nov. from diverse environment.</title>
        <authorList>
            <person name="Octaviana S."/>
        </authorList>
    </citation>
    <scope>NUCLEOTIDE SEQUENCE [LARGE SCALE GENOMIC DNA]</scope>
    <source>
        <strain evidence="5 6">PWU4</strain>
    </source>
</reference>